<accession>J3ETJ4</accession>
<evidence type="ECO:0000313" key="1">
    <source>
        <dbReference type="EMBL" id="EJN57487.1"/>
    </source>
</evidence>
<proteinExistence type="predicted"/>
<evidence type="ECO:0000313" key="2">
    <source>
        <dbReference type="Proteomes" id="UP000007813"/>
    </source>
</evidence>
<comment type="caution">
    <text evidence="1">The sequence shown here is derived from an EMBL/GenBank/DDBJ whole genome shotgun (WGS) entry which is preliminary data.</text>
</comment>
<protein>
    <submittedName>
        <fullName evidence="1">Uncharacterized protein</fullName>
    </submittedName>
</protein>
<reference evidence="1 2" key="1">
    <citation type="journal article" date="2012" name="J. Bacteriol.">
        <title>Draft Genome Sequence of the Extremely Halophilic Archaeon Halogranum salarium B-1T.</title>
        <authorList>
            <person name="Kim K.K."/>
            <person name="Lee K.C."/>
            <person name="Lee J.S."/>
        </authorList>
    </citation>
    <scope>NUCLEOTIDE SEQUENCE [LARGE SCALE GENOMIC DNA]</scope>
    <source>
        <strain evidence="1 2">B-1</strain>
    </source>
</reference>
<dbReference type="Proteomes" id="UP000007813">
    <property type="component" value="Unassembled WGS sequence"/>
</dbReference>
<name>J3ETJ4_9EURY</name>
<sequence length="52" mass="5862">MLPQRSRTVSEERGQFLDGVGLHFECSEDSVSYRPASCTVQDECLEGQHFTV</sequence>
<organism evidence="1 2">
    <name type="scientific">Halogranum salarium B-1</name>
    <dbReference type="NCBI Taxonomy" id="1210908"/>
    <lineage>
        <taxon>Archaea</taxon>
        <taxon>Methanobacteriati</taxon>
        <taxon>Methanobacteriota</taxon>
        <taxon>Stenosarchaea group</taxon>
        <taxon>Halobacteria</taxon>
        <taxon>Halobacteriales</taxon>
        <taxon>Haloferacaceae</taxon>
    </lineage>
</organism>
<dbReference type="AlphaFoldDB" id="J3ETJ4"/>
<gene>
    <name evidence="1" type="ORF">HSB1_41750</name>
</gene>
<dbReference type="EMBL" id="ALJD01000013">
    <property type="protein sequence ID" value="EJN57487.1"/>
    <property type="molecule type" value="Genomic_DNA"/>
</dbReference>